<name>A0A238T9L5_9NEIS</name>
<keyword evidence="14" id="KW-0449">Lipoprotein</keyword>
<dbReference type="Pfam" id="PF22461">
    <property type="entry name" value="SLBB_2"/>
    <property type="match status" value="1"/>
</dbReference>
<evidence type="ECO:0000256" key="1">
    <source>
        <dbReference type="ARBA" id="ARBA00004571"/>
    </source>
</evidence>
<dbReference type="EMBL" id="FXUV02000001">
    <property type="protein sequence ID" value="SNB51459.1"/>
    <property type="molecule type" value="Genomic_DNA"/>
</dbReference>
<dbReference type="GO" id="GO:0006811">
    <property type="term" value="P:monoatomic ion transport"/>
    <property type="evidence" value="ECO:0007669"/>
    <property type="project" value="UniProtKB-KW"/>
</dbReference>
<evidence type="ECO:0000256" key="11">
    <source>
        <dbReference type="ARBA" id="ARBA00023136"/>
    </source>
</evidence>
<protein>
    <submittedName>
        <fullName evidence="18">Polysaccharide biosynthesis/export protein</fullName>
    </submittedName>
</protein>
<dbReference type="InterPro" id="IPR054765">
    <property type="entry name" value="SLBB_dom"/>
</dbReference>
<proteinExistence type="inferred from homology"/>
<dbReference type="Pfam" id="PF02563">
    <property type="entry name" value="Poly_export"/>
    <property type="match status" value="1"/>
</dbReference>
<keyword evidence="10" id="KW-0626">Porin</keyword>
<feature type="domain" description="Polysaccharide export protein N-terminal" evidence="15">
    <location>
        <begin position="94"/>
        <end position="181"/>
    </location>
</feature>
<evidence type="ECO:0000256" key="7">
    <source>
        <dbReference type="ARBA" id="ARBA00022729"/>
    </source>
</evidence>
<evidence type="ECO:0000313" key="17">
    <source>
        <dbReference type="EMBL" id="SMQ11732.1"/>
    </source>
</evidence>
<evidence type="ECO:0000313" key="18">
    <source>
        <dbReference type="EMBL" id="SNB51459.1"/>
    </source>
</evidence>
<evidence type="ECO:0000256" key="4">
    <source>
        <dbReference type="ARBA" id="ARBA00022452"/>
    </source>
</evidence>
<dbReference type="RefSeq" id="WP_095061833.1">
    <property type="nucleotide sequence ID" value="NZ_FXUV02000001.1"/>
</dbReference>
<keyword evidence="12" id="KW-0564">Palmitate</keyword>
<gene>
    <name evidence="17" type="primary">ctrA</name>
    <name evidence="18" type="ORF">KEBURONENSIS_00087</name>
</gene>
<accession>A0A238T9L5</accession>
<dbReference type="STRING" id="1522312.GCA_900177895_02106"/>
<evidence type="ECO:0000259" key="16">
    <source>
        <dbReference type="Pfam" id="PF22461"/>
    </source>
</evidence>
<dbReference type="GO" id="GO:0046930">
    <property type="term" value="C:pore complex"/>
    <property type="evidence" value="ECO:0007669"/>
    <property type="project" value="UniProtKB-KW"/>
</dbReference>
<keyword evidence="9" id="KW-0406">Ion transport</keyword>
<keyword evidence="7" id="KW-0732">Signal</keyword>
<reference evidence="18 19" key="2">
    <citation type="submission" date="2017-06" db="EMBL/GenBank/DDBJ databases">
        <authorList>
            <person name="Kim H.J."/>
            <person name="Triplett B.A."/>
        </authorList>
    </citation>
    <scope>NUCLEOTIDE SEQUENCE [LARGE SCALE GENOMIC DNA]</scope>
    <source>
        <strain evidence="18">Kingella_eburonensis</strain>
    </source>
</reference>
<dbReference type="OrthoDB" id="9808421at2"/>
<dbReference type="Gene3D" id="3.30.1950.10">
    <property type="entry name" value="wza like domain"/>
    <property type="match status" value="1"/>
</dbReference>
<evidence type="ECO:0000256" key="3">
    <source>
        <dbReference type="ARBA" id="ARBA00022448"/>
    </source>
</evidence>
<dbReference type="GO" id="GO:0015288">
    <property type="term" value="F:porin activity"/>
    <property type="evidence" value="ECO:0007669"/>
    <property type="project" value="UniProtKB-KW"/>
</dbReference>
<keyword evidence="11" id="KW-0472">Membrane</keyword>
<dbReference type="InterPro" id="IPR003715">
    <property type="entry name" value="Poly_export_N"/>
</dbReference>
<evidence type="ECO:0000256" key="6">
    <source>
        <dbReference type="ARBA" id="ARBA00022692"/>
    </source>
</evidence>
<dbReference type="Gene3D" id="3.10.560.10">
    <property type="entry name" value="Outer membrane lipoprotein wza domain like"/>
    <property type="match status" value="2"/>
</dbReference>
<dbReference type="AlphaFoldDB" id="A0A238T9L5"/>
<evidence type="ECO:0000256" key="2">
    <source>
        <dbReference type="ARBA" id="ARBA00009450"/>
    </source>
</evidence>
<reference evidence="17" key="1">
    <citation type="submission" date="2017-05" db="EMBL/GenBank/DDBJ databases">
        <authorList>
            <person name="Song R."/>
            <person name="Chenine A.L."/>
            <person name="Ruprecht R.M."/>
        </authorList>
    </citation>
    <scope>NUCLEOTIDE SEQUENCE</scope>
    <source>
        <strain evidence="17">Kingella_eburonensis</strain>
    </source>
</reference>
<dbReference type="GO" id="GO:0015159">
    <property type="term" value="F:polysaccharide transmembrane transporter activity"/>
    <property type="evidence" value="ECO:0007669"/>
    <property type="project" value="InterPro"/>
</dbReference>
<comment type="similarity">
    <text evidence="2">Belongs to the BexD/CtrA/VexA family.</text>
</comment>
<evidence type="ECO:0000259" key="15">
    <source>
        <dbReference type="Pfam" id="PF02563"/>
    </source>
</evidence>
<keyword evidence="13" id="KW-0998">Cell outer membrane</keyword>
<dbReference type="Proteomes" id="UP000215450">
    <property type="component" value="Unassembled WGS sequence"/>
</dbReference>
<feature type="domain" description="SLBB" evidence="16">
    <location>
        <begin position="271"/>
        <end position="370"/>
    </location>
</feature>
<sequence length="401" mass="42913">MKLSNIRPFPLAILLATSVLSGCPTLPKAGPSLRTVSKMPTQPAVQTETEQTAEALPKVAIVDMNDAVSLNLARGTANQSLADLADGRTSNPDSVGMGDVLEITLWESPPAVLFGGAINSLGSGTSQTVRLPEQMVGSNGTISIPFLGNINVRGKTPQQIQAQIVSGLSRKAHQPQALVRVVQNNSANATVIRAGRSVRMPLTAHRERVLDAVAAVGGVESGVQDISLQLTRGNQMRTVALENVTLDPTQNIVLRSGDVLTMQSNPLSFTALGAVGKNQQVNFAAKGMKLSEALGAIGGLLDGRADARGVFVFRYQKLNRLPEAEQMAWRNEGYSDLMDIPVVYRVNLAEPHSMFWLQRFAMNDKDVIYVANAPASEMQKFLHLLFSPVVSGVNSVNNLTN</sequence>
<dbReference type="EMBL" id="FXUV01000001">
    <property type="protein sequence ID" value="SMQ11732.1"/>
    <property type="molecule type" value="Genomic_DNA"/>
</dbReference>
<evidence type="ECO:0000256" key="9">
    <source>
        <dbReference type="ARBA" id="ARBA00023065"/>
    </source>
</evidence>
<dbReference type="GO" id="GO:0009279">
    <property type="term" value="C:cell outer membrane"/>
    <property type="evidence" value="ECO:0007669"/>
    <property type="project" value="UniProtKB-SubCell"/>
</dbReference>
<keyword evidence="19" id="KW-1185">Reference proteome</keyword>
<dbReference type="PANTHER" id="PTHR33619:SF3">
    <property type="entry name" value="POLYSACCHARIDE EXPORT PROTEIN GFCE-RELATED"/>
    <property type="match status" value="1"/>
</dbReference>
<evidence type="ECO:0000256" key="8">
    <source>
        <dbReference type="ARBA" id="ARBA00023047"/>
    </source>
</evidence>
<dbReference type="PROSITE" id="PS51257">
    <property type="entry name" value="PROKAR_LIPOPROTEIN"/>
    <property type="match status" value="1"/>
</dbReference>
<dbReference type="PANTHER" id="PTHR33619">
    <property type="entry name" value="POLYSACCHARIDE EXPORT PROTEIN GFCE-RELATED"/>
    <property type="match status" value="1"/>
</dbReference>
<evidence type="ECO:0000256" key="12">
    <source>
        <dbReference type="ARBA" id="ARBA00023139"/>
    </source>
</evidence>
<evidence type="ECO:0000313" key="19">
    <source>
        <dbReference type="Proteomes" id="UP000215450"/>
    </source>
</evidence>
<evidence type="ECO:0000256" key="14">
    <source>
        <dbReference type="ARBA" id="ARBA00023288"/>
    </source>
</evidence>
<dbReference type="InterPro" id="IPR049712">
    <property type="entry name" value="Poly_export"/>
</dbReference>
<comment type="subcellular location">
    <subcellularLocation>
        <location evidence="1">Cell outer membrane</location>
        <topology evidence="1">Multi-pass membrane protein</topology>
    </subcellularLocation>
</comment>
<evidence type="ECO:0000256" key="13">
    <source>
        <dbReference type="ARBA" id="ARBA00023237"/>
    </source>
</evidence>
<keyword evidence="8" id="KW-0625">Polysaccharide transport</keyword>
<evidence type="ECO:0000256" key="5">
    <source>
        <dbReference type="ARBA" id="ARBA00022597"/>
    </source>
</evidence>
<keyword evidence="4" id="KW-1134">Transmembrane beta strand</keyword>
<keyword evidence="5" id="KW-0762">Sugar transport</keyword>
<evidence type="ECO:0000256" key="10">
    <source>
        <dbReference type="ARBA" id="ARBA00023114"/>
    </source>
</evidence>
<keyword evidence="6" id="KW-0812">Transmembrane</keyword>
<organism evidence="18 19">
    <name type="scientific">Kingella negevensis</name>
    <dbReference type="NCBI Taxonomy" id="1522312"/>
    <lineage>
        <taxon>Bacteria</taxon>
        <taxon>Pseudomonadati</taxon>
        <taxon>Pseudomonadota</taxon>
        <taxon>Betaproteobacteria</taxon>
        <taxon>Neisseriales</taxon>
        <taxon>Neisseriaceae</taxon>
        <taxon>Kingella</taxon>
    </lineage>
</organism>
<keyword evidence="3" id="KW-0813">Transport</keyword>